<dbReference type="InterPro" id="IPR043164">
    <property type="entry name" value="Ribosomal_uL10-like_insert_sf"/>
</dbReference>
<reference evidence="9" key="1">
    <citation type="submission" date="2021-01" db="EMBL/GenBank/DDBJ databases">
        <authorList>
            <person name="Eckstrom K.M.E."/>
        </authorList>
    </citation>
    <scope>NUCLEOTIDE SEQUENCE</scope>
    <source>
        <strain evidence="9">UVCC 0001</strain>
    </source>
</reference>
<dbReference type="Pfam" id="PF00466">
    <property type="entry name" value="Ribosomal_L10"/>
    <property type="match status" value="1"/>
</dbReference>
<comment type="caution">
    <text evidence="9">The sequence shown here is derived from an EMBL/GenBank/DDBJ whole genome shotgun (WGS) entry which is preliminary data.</text>
</comment>
<comment type="subunit">
    <text evidence="6">Associates with the pre-60S ribosomal particle.</text>
</comment>
<sequence>MPKSKRNKLVSLTKVKKKDREWKENIINQTRQLLDEYPLVYLFKYENFRNDKFKDLREAHRATSRFSLGSTKMLRVALGGDEASEHRAGSAGLAAHLRGATGLFFTKLPRDEAVAVLEGFAHEDFARAGARATEEFSLAAGPLTLYDEPLAHTLEPTLRAHGLPTKLDRGVVTLVADHVVCRAGDKLTPAQAALLRIFDVRQAVFRMRALAVLEDGQVEILDEAGINGDNSEDEDEEDAPPGIAFPEDE</sequence>
<dbReference type="AlphaFoldDB" id="A0AAD9MLV7"/>
<dbReference type="Proteomes" id="UP001255856">
    <property type="component" value="Unassembled WGS sequence"/>
</dbReference>
<comment type="function">
    <text evidence="2 6">Component of the ribosome assembly machinery. Nuclear paralog of the ribosomal protein P0, it binds pre-60S subunits at an early stage of assembly in the nucleolus, and is replaced by P0 in cytoplasmic pre-60S subunits and mature 80S ribosomes.</text>
</comment>
<gene>
    <name evidence="9" type="ORF">QBZ16_003593</name>
</gene>
<dbReference type="GO" id="GO:0006364">
    <property type="term" value="P:rRNA processing"/>
    <property type="evidence" value="ECO:0007669"/>
    <property type="project" value="TreeGrafter"/>
</dbReference>
<dbReference type="EMBL" id="JASFZW010000004">
    <property type="protein sequence ID" value="KAK2078753.1"/>
    <property type="molecule type" value="Genomic_DNA"/>
</dbReference>
<dbReference type="GO" id="GO:0003723">
    <property type="term" value="F:RNA binding"/>
    <property type="evidence" value="ECO:0007669"/>
    <property type="project" value="TreeGrafter"/>
</dbReference>
<dbReference type="FunFam" id="3.90.105.20:FF:000003">
    <property type="entry name" value="Ribosome assembly factor mrt4"/>
    <property type="match status" value="1"/>
</dbReference>
<dbReference type="GO" id="GO:0000027">
    <property type="term" value="P:ribosomal large subunit assembly"/>
    <property type="evidence" value="ECO:0007669"/>
    <property type="project" value="InterPro"/>
</dbReference>
<dbReference type="InterPro" id="IPR043141">
    <property type="entry name" value="Ribosomal_uL10-like_sf"/>
</dbReference>
<feature type="compositionally biased region" description="Acidic residues" evidence="7">
    <location>
        <begin position="230"/>
        <end position="239"/>
    </location>
</feature>
<evidence type="ECO:0000256" key="2">
    <source>
        <dbReference type="ARBA" id="ARBA00004046"/>
    </source>
</evidence>
<evidence type="ECO:0000313" key="9">
    <source>
        <dbReference type="EMBL" id="KAK2078753.1"/>
    </source>
</evidence>
<keyword evidence="6" id="KW-0690">Ribosome biogenesis</keyword>
<evidence type="ECO:0000256" key="7">
    <source>
        <dbReference type="SAM" id="MobiDB-lite"/>
    </source>
</evidence>
<dbReference type="CDD" id="cd05796">
    <property type="entry name" value="Ribosomal_P0_like"/>
    <property type="match status" value="1"/>
</dbReference>
<comment type="function">
    <text evidence="1">Ribosomal protein P0 is the functional equivalent of E.coli protein L10.</text>
</comment>
<dbReference type="Pfam" id="PF17777">
    <property type="entry name" value="RL10P_insert"/>
    <property type="match status" value="1"/>
</dbReference>
<name>A0AAD9MLV7_PROWI</name>
<dbReference type="InterPro" id="IPR051742">
    <property type="entry name" value="Ribosome_Assembly_uL10"/>
</dbReference>
<evidence type="ECO:0000256" key="5">
    <source>
        <dbReference type="ARBA" id="ARBA00023242"/>
    </source>
</evidence>
<dbReference type="Gene3D" id="3.90.105.20">
    <property type="match status" value="1"/>
</dbReference>
<keyword evidence="10" id="KW-1185">Reference proteome</keyword>
<dbReference type="SUPFAM" id="SSF160369">
    <property type="entry name" value="Ribosomal protein L10-like"/>
    <property type="match status" value="1"/>
</dbReference>
<feature type="domain" description="Large ribosomal subunit protein uL10-like insertion" evidence="8">
    <location>
        <begin position="126"/>
        <end position="200"/>
    </location>
</feature>
<organism evidence="9 10">
    <name type="scientific">Prototheca wickerhamii</name>
    <dbReference type="NCBI Taxonomy" id="3111"/>
    <lineage>
        <taxon>Eukaryota</taxon>
        <taxon>Viridiplantae</taxon>
        <taxon>Chlorophyta</taxon>
        <taxon>core chlorophytes</taxon>
        <taxon>Trebouxiophyceae</taxon>
        <taxon>Chlorellales</taxon>
        <taxon>Chlorellaceae</taxon>
        <taxon>Prototheca</taxon>
    </lineage>
</organism>
<dbReference type="PANTHER" id="PTHR45841:SF1">
    <property type="entry name" value="MRNA TURNOVER PROTEIN 4 HOMOLOG"/>
    <property type="match status" value="1"/>
</dbReference>
<dbReference type="InterPro" id="IPR040637">
    <property type="entry name" value="Ribosomal_uL10-like_insert"/>
</dbReference>
<keyword evidence="5 6" id="KW-0539">Nucleus</keyword>
<protein>
    <recommendedName>
        <fullName evidence="6">Ribosome assembly factor mrt4</fullName>
    </recommendedName>
</protein>
<evidence type="ECO:0000313" key="10">
    <source>
        <dbReference type="Proteomes" id="UP001255856"/>
    </source>
</evidence>
<evidence type="ECO:0000259" key="8">
    <source>
        <dbReference type="Pfam" id="PF17777"/>
    </source>
</evidence>
<dbReference type="GO" id="GO:0030687">
    <property type="term" value="C:preribosome, large subunit precursor"/>
    <property type="evidence" value="ECO:0007669"/>
    <property type="project" value="TreeGrafter"/>
</dbReference>
<dbReference type="PANTHER" id="PTHR45841">
    <property type="entry name" value="MRNA TURNOVER PROTEIN 4 MRTO4"/>
    <property type="match status" value="1"/>
</dbReference>
<dbReference type="GO" id="GO:0000956">
    <property type="term" value="P:nuclear-transcribed mRNA catabolic process"/>
    <property type="evidence" value="ECO:0007669"/>
    <property type="project" value="TreeGrafter"/>
</dbReference>
<dbReference type="GO" id="GO:0005730">
    <property type="term" value="C:nucleolus"/>
    <property type="evidence" value="ECO:0007669"/>
    <property type="project" value="UniProtKB-SubCell"/>
</dbReference>
<dbReference type="InterPro" id="IPR001790">
    <property type="entry name" value="Ribosomal_uL10"/>
</dbReference>
<feature type="region of interest" description="Disordered" evidence="7">
    <location>
        <begin position="225"/>
        <end position="249"/>
    </location>
</feature>
<keyword evidence="4 6" id="KW-0963">Cytoplasm</keyword>
<accession>A0AAD9MLV7</accession>
<evidence type="ECO:0000256" key="3">
    <source>
        <dbReference type="ARBA" id="ARBA00008889"/>
    </source>
</evidence>
<evidence type="ECO:0000256" key="1">
    <source>
        <dbReference type="ARBA" id="ARBA00002200"/>
    </source>
</evidence>
<comment type="similarity">
    <text evidence="3 6">Belongs to the universal ribosomal protein uL10 family.</text>
</comment>
<evidence type="ECO:0000256" key="6">
    <source>
        <dbReference type="RuleBase" id="RU364039"/>
    </source>
</evidence>
<proteinExistence type="inferred from homology"/>
<dbReference type="Gene3D" id="3.30.70.1730">
    <property type="match status" value="1"/>
</dbReference>
<dbReference type="GO" id="GO:0005737">
    <property type="term" value="C:cytoplasm"/>
    <property type="evidence" value="ECO:0007669"/>
    <property type="project" value="UniProtKB-SubCell"/>
</dbReference>
<comment type="subcellular location">
    <subcellularLocation>
        <location evidence="6">Cytoplasm</location>
    </subcellularLocation>
    <subcellularLocation>
        <location evidence="6">Nucleus</location>
        <location evidence="6">Nucleolus</location>
    </subcellularLocation>
</comment>
<evidence type="ECO:0000256" key="4">
    <source>
        <dbReference type="ARBA" id="ARBA00022490"/>
    </source>
</evidence>
<dbReference type="InterPro" id="IPR033867">
    <property type="entry name" value="Mrt4"/>
</dbReference>